<keyword evidence="5 9" id="KW-0812">Transmembrane</keyword>
<accession>A0A2G2X751</accession>
<keyword evidence="7 9" id="KW-1133">Transmembrane helix</keyword>
<dbReference type="FunFam" id="1.20.1280.290:FF:000002">
    <property type="entry name" value="Bidirectional sugar transporter SWEET"/>
    <property type="match status" value="1"/>
</dbReference>
<comment type="subcellular location">
    <subcellularLocation>
        <location evidence="1">Endomembrane system</location>
        <topology evidence="1">Multi-pass membrane protein</topology>
    </subcellularLocation>
</comment>
<evidence type="ECO:0000256" key="8">
    <source>
        <dbReference type="ARBA" id="ARBA00023136"/>
    </source>
</evidence>
<keyword evidence="6" id="KW-0677">Repeat</keyword>
<keyword evidence="4 10" id="KW-0762">Sugar transport</keyword>
<dbReference type="EMBL" id="MLFT02000003">
    <property type="protein sequence ID" value="PHT53307.1"/>
    <property type="molecule type" value="Genomic_DNA"/>
</dbReference>
<reference evidence="11" key="2">
    <citation type="journal article" date="2017" name="J. Anim. Genet.">
        <title>Multiple reference genome sequences of hot pepper reveal the massive evolution of plant disease resistance genes by retroduplication.</title>
        <authorList>
            <person name="Kim S."/>
            <person name="Park J."/>
            <person name="Yeom S.-I."/>
            <person name="Kim Y.-M."/>
            <person name="Seo E."/>
            <person name="Kim K.-T."/>
            <person name="Kim M.-S."/>
            <person name="Lee J.M."/>
            <person name="Cheong K."/>
            <person name="Shin H.-S."/>
            <person name="Kim S.-B."/>
            <person name="Han K."/>
            <person name="Lee J."/>
            <person name="Park M."/>
            <person name="Lee H.-A."/>
            <person name="Lee H.-Y."/>
            <person name="Lee Y."/>
            <person name="Oh S."/>
            <person name="Lee J.H."/>
            <person name="Choi E."/>
            <person name="Choi E."/>
            <person name="Lee S.E."/>
            <person name="Jeon J."/>
            <person name="Kim H."/>
            <person name="Choi G."/>
            <person name="Song H."/>
            <person name="Lee J."/>
            <person name="Lee S.-C."/>
            <person name="Kwon J.-K."/>
            <person name="Lee H.-Y."/>
            <person name="Koo N."/>
            <person name="Hong Y."/>
            <person name="Kim R.W."/>
            <person name="Kang W.-H."/>
            <person name="Huh J.H."/>
            <person name="Kang B.-C."/>
            <person name="Yang T.-J."/>
            <person name="Lee Y.-H."/>
            <person name="Bennetzen J.L."/>
            <person name="Choi D."/>
        </authorList>
    </citation>
    <scope>NUCLEOTIDE SEQUENCE [LARGE SCALE GENOMIC DNA]</scope>
    <source>
        <strain evidence="11">cv. PBC81</strain>
    </source>
</reference>
<dbReference type="GO" id="GO:0012505">
    <property type="term" value="C:endomembrane system"/>
    <property type="evidence" value="ECO:0007669"/>
    <property type="project" value="UniProtKB-SubCell"/>
</dbReference>
<feature type="transmembrane region" description="Helical" evidence="9">
    <location>
        <begin position="80"/>
        <end position="101"/>
    </location>
</feature>
<keyword evidence="11" id="KW-1185">Reference proteome</keyword>
<reference evidence="10 11" key="1">
    <citation type="journal article" date="2017" name="Genome Biol.">
        <title>New reference genome sequences of hot pepper reveal the massive evolution of plant disease-resistance genes by retroduplication.</title>
        <authorList>
            <person name="Kim S."/>
            <person name="Park J."/>
            <person name="Yeom S.I."/>
            <person name="Kim Y.M."/>
            <person name="Seo E."/>
            <person name="Kim K.T."/>
            <person name="Kim M.S."/>
            <person name="Lee J.M."/>
            <person name="Cheong K."/>
            <person name="Shin H.S."/>
            <person name="Kim S.B."/>
            <person name="Han K."/>
            <person name="Lee J."/>
            <person name="Park M."/>
            <person name="Lee H.A."/>
            <person name="Lee H.Y."/>
            <person name="Lee Y."/>
            <person name="Oh S."/>
            <person name="Lee J.H."/>
            <person name="Choi E."/>
            <person name="Choi E."/>
            <person name="Lee S.E."/>
            <person name="Jeon J."/>
            <person name="Kim H."/>
            <person name="Choi G."/>
            <person name="Song H."/>
            <person name="Lee J."/>
            <person name="Lee S.C."/>
            <person name="Kwon J.K."/>
            <person name="Lee H.Y."/>
            <person name="Koo N."/>
            <person name="Hong Y."/>
            <person name="Kim R.W."/>
            <person name="Kang W.H."/>
            <person name="Huh J.H."/>
            <person name="Kang B.C."/>
            <person name="Yang T.J."/>
            <person name="Lee Y.H."/>
            <person name="Bennetzen J.L."/>
            <person name="Choi D."/>
        </authorList>
    </citation>
    <scope>NUCLEOTIDE SEQUENCE [LARGE SCALE GENOMIC DNA]</scope>
    <source>
        <strain evidence="11">cv. PBC81</strain>
    </source>
</reference>
<keyword evidence="3" id="KW-0813">Transport</keyword>
<organism evidence="10 11">
    <name type="scientific">Capsicum baccatum</name>
    <name type="common">Peruvian pepper</name>
    <dbReference type="NCBI Taxonomy" id="33114"/>
    <lineage>
        <taxon>Eukaryota</taxon>
        <taxon>Viridiplantae</taxon>
        <taxon>Streptophyta</taxon>
        <taxon>Embryophyta</taxon>
        <taxon>Tracheophyta</taxon>
        <taxon>Spermatophyta</taxon>
        <taxon>Magnoliopsida</taxon>
        <taxon>eudicotyledons</taxon>
        <taxon>Gunneridae</taxon>
        <taxon>Pentapetalae</taxon>
        <taxon>asterids</taxon>
        <taxon>lamiids</taxon>
        <taxon>Solanales</taxon>
        <taxon>Solanaceae</taxon>
        <taxon>Solanoideae</taxon>
        <taxon>Capsiceae</taxon>
        <taxon>Capsicum</taxon>
    </lineage>
</organism>
<protein>
    <submittedName>
        <fullName evidence="10">Bidirectional sugar transporter SWEET3</fullName>
    </submittedName>
</protein>
<evidence type="ECO:0000256" key="9">
    <source>
        <dbReference type="SAM" id="Phobius"/>
    </source>
</evidence>
<evidence type="ECO:0000256" key="1">
    <source>
        <dbReference type="ARBA" id="ARBA00004127"/>
    </source>
</evidence>
<feature type="transmembrane region" description="Helical" evidence="9">
    <location>
        <begin position="47"/>
        <end position="68"/>
    </location>
</feature>
<dbReference type="GO" id="GO:0016020">
    <property type="term" value="C:membrane"/>
    <property type="evidence" value="ECO:0007669"/>
    <property type="project" value="InterPro"/>
</dbReference>
<keyword evidence="8 9" id="KW-0472">Membrane</keyword>
<comment type="similarity">
    <text evidence="2">Belongs to the SWEET sugar transporter family.</text>
</comment>
<dbReference type="InterPro" id="IPR047664">
    <property type="entry name" value="SWEET"/>
</dbReference>
<dbReference type="GO" id="GO:0051260">
    <property type="term" value="P:protein homooligomerization"/>
    <property type="evidence" value="ECO:0007669"/>
    <property type="project" value="UniProtKB-ARBA"/>
</dbReference>
<dbReference type="Gene3D" id="1.20.1280.290">
    <property type="match status" value="1"/>
</dbReference>
<evidence type="ECO:0000256" key="4">
    <source>
        <dbReference type="ARBA" id="ARBA00022597"/>
    </source>
</evidence>
<proteinExistence type="inferred from homology"/>
<feature type="transmembrane region" description="Helical" evidence="9">
    <location>
        <begin position="107"/>
        <end position="126"/>
    </location>
</feature>
<evidence type="ECO:0000313" key="10">
    <source>
        <dbReference type="EMBL" id="PHT53307.1"/>
    </source>
</evidence>
<evidence type="ECO:0000256" key="5">
    <source>
        <dbReference type="ARBA" id="ARBA00022692"/>
    </source>
</evidence>
<dbReference type="PANTHER" id="PTHR10791">
    <property type="entry name" value="RAG1-ACTIVATING PROTEIN 1"/>
    <property type="match status" value="1"/>
</dbReference>
<gene>
    <name evidence="10" type="ORF">CQW23_07769</name>
</gene>
<evidence type="ECO:0000313" key="11">
    <source>
        <dbReference type="Proteomes" id="UP000224567"/>
    </source>
</evidence>
<dbReference type="OrthoDB" id="409725at2759"/>
<evidence type="ECO:0000256" key="7">
    <source>
        <dbReference type="ARBA" id="ARBA00022989"/>
    </source>
</evidence>
<dbReference type="InterPro" id="IPR004316">
    <property type="entry name" value="SWEET_rpt"/>
</dbReference>
<dbReference type="Proteomes" id="UP000224567">
    <property type="component" value="Unassembled WGS sequence"/>
</dbReference>
<comment type="caution">
    <text evidence="10">The sequence shown here is derived from an EMBL/GenBank/DDBJ whole genome shotgun (WGS) entry which is preliminary data.</text>
</comment>
<name>A0A2G2X751_CAPBA</name>
<sequence length="176" mass="20132">MEGLEYLGIKVTAVQPNALRSLPDLKNSFTARIISTFVFHDHHHRKVFVGSIAVVASAAMYASPLAVVRQVIKTESVEFMPFHLSLFSFLTSCLWLAYGLLSHDLFIASPNMVGVPLCMLQLMLYFKYRKNPIKELEPEKWPDLEFNDDKLKQEFHLDEKKDQSTLDVTENLSTKI</sequence>
<evidence type="ECO:0000256" key="3">
    <source>
        <dbReference type="ARBA" id="ARBA00022448"/>
    </source>
</evidence>
<dbReference type="GO" id="GO:0051119">
    <property type="term" value="F:sugar transmembrane transporter activity"/>
    <property type="evidence" value="ECO:0007669"/>
    <property type="project" value="InterPro"/>
</dbReference>
<evidence type="ECO:0000256" key="2">
    <source>
        <dbReference type="ARBA" id="ARBA00007809"/>
    </source>
</evidence>
<dbReference type="STRING" id="33114.A0A2G2X751"/>
<dbReference type="Pfam" id="PF03083">
    <property type="entry name" value="MtN3_slv"/>
    <property type="match status" value="1"/>
</dbReference>
<evidence type="ECO:0000256" key="6">
    <source>
        <dbReference type="ARBA" id="ARBA00022737"/>
    </source>
</evidence>
<dbReference type="PANTHER" id="PTHR10791:SF28">
    <property type="entry name" value="BIDIRECTIONAL SUGAR TRANSPORTER SWEET3"/>
    <property type="match status" value="1"/>
</dbReference>
<dbReference type="AlphaFoldDB" id="A0A2G2X751"/>